<dbReference type="EMBL" id="CP158255">
    <property type="protein sequence ID" value="XDJ50569.1"/>
    <property type="molecule type" value="Genomic_DNA"/>
</dbReference>
<reference evidence="2" key="1">
    <citation type="submission" date="2024-05" db="EMBL/GenBank/DDBJ databases">
        <authorList>
            <person name="Luo Y.-C."/>
            <person name="Nicholds J."/>
            <person name="Mortimer T."/>
            <person name="Maboni G."/>
        </authorList>
    </citation>
    <scope>NUCLEOTIDE SEQUENCE</scope>
    <source>
        <strain evidence="2">151108</strain>
    </source>
</reference>
<dbReference type="AlphaFoldDB" id="A0AB39D7T9"/>
<accession>A0AB39D7T9</accession>
<evidence type="ECO:0000313" key="2">
    <source>
        <dbReference type="EMBL" id="XDJ50569.1"/>
    </source>
</evidence>
<gene>
    <name evidence="2" type="ORF">ABRZ09_01480</name>
</gene>
<organism evidence="2">
    <name type="scientific">Castellaniella ginsengisoli</name>
    <dbReference type="NCBI Taxonomy" id="546114"/>
    <lineage>
        <taxon>Bacteria</taxon>
        <taxon>Pseudomonadati</taxon>
        <taxon>Pseudomonadota</taxon>
        <taxon>Betaproteobacteria</taxon>
        <taxon>Burkholderiales</taxon>
        <taxon>Alcaligenaceae</taxon>
        <taxon>Castellaniella</taxon>
    </lineage>
</organism>
<evidence type="ECO:0000256" key="1">
    <source>
        <dbReference type="SAM" id="MobiDB-lite"/>
    </source>
</evidence>
<protein>
    <submittedName>
        <fullName evidence="2">Uncharacterized protein</fullName>
    </submittedName>
</protein>
<feature type="region of interest" description="Disordered" evidence="1">
    <location>
        <begin position="199"/>
        <end position="243"/>
    </location>
</feature>
<dbReference type="RefSeq" id="WP_368647139.1">
    <property type="nucleotide sequence ID" value="NZ_CP158255.1"/>
</dbReference>
<name>A0AB39D7T9_9BURK</name>
<proteinExistence type="predicted"/>
<sequence>MEDSKLSPRRAASRWLAILREPDTSPQRDFLSLEDAAARLECQPGDLLDKGLAGELALYAPVLHETLYSWPVTQHGQPHARLLGNGGDPAPIFQERLQYGDYAMLLPVDLKKIKIERSVKPEGYVCPERVHRLLLEWEASQQEKPSTSLIDRLKRLANQVGWIPTFPPETEVGPVKQDMLRVDSGDVQRLLSETVLALKPEAMSGPESEAAPSLMSSETATPLGSGPLPHEESLPQTSAVPDSGLTVLERQIRAIEKEARELGLNPKSIPPGKKKELLPICLENHPDLFTTKPGTKNIASKFEEAWKAASKAGRIIHSEREKFTGRSTGRK</sequence>